<organism evidence="1 2">
    <name type="scientific">Nitzschia inconspicua</name>
    <dbReference type="NCBI Taxonomy" id="303405"/>
    <lineage>
        <taxon>Eukaryota</taxon>
        <taxon>Sar</taxon>
        <taxon>Stramenopiles</taxon>
        <taxon>Ochrophyta</taxon>
        <taxon>Bacillariophyta</taxon>
        <taxon>Bacillariophyceae</taxon>
        <taxon>Bacillariophycidae</taxon>
        <taxon>Bacillariales</taxon>
        <taxon>Bacillariaceae</taxon>
        <taxon>Nitzschia</taxon>
    </lineage>
</organism>
<dbReference type="EMBL" id="JAGRRH010000007">
    <property type="protein sequence ID" value="KAG7367027.1"/>
    <property type="molecule type" value="Genomic_DNA"/>
</dbReference>
<name>A0A9K3LRK0_9STRA</name>
<comment type="caution">
    <text evidence="1">The sequence shown here is derived from an EMBL/GenBank/DDBJ whole genome shotgun (WGS) entry which is preliminary data.</text>
</comment>
<accession>A0A9K3LRK0</accession>
<dbReference type="AlphaFoldDB" id="A0A9K3LRK0"/>
<protein>
    <submittedName>
        <fullName evidence="1">Uncharacterized protein</fullName>
    </submittedName>
</protein>
<evidence type="ECO:0000313" key="1">
    <source>
        <dbReference type="EMBL" id="KAG7367027.1"/>
    </source>
</evidence>
<gene>
    <name evidence="1" type="ORF">IV203_029697</name>
</gene>
<dbReference type="Proteomes" id="UP000693970">
    <property type="component" value="Unassembled WGS sequence"/>
</dbReference>
<proteinExistence type="predicted"/>
<evidence type="ECO:0000313" key="2">
    <source>
        <dbReference type="Proteomes" id="UP000693970"/>
    </source>
</evidence>
<reference evidence="1" key="1">
    <citation type="journal article" date="2021" name="Sci. Rep.">
        <title>Diploid genomic architecture of Nitzschia inconspicua, an elite biomass production diatom.</title>
        <authorList>
            <person name="Oliver A."/>
            <person name="Podell S."/>
            <person name="Pinowska A."/>
            <person name="Traller J.C."/>
            <person name="Smith S.R."/>
            <person name="McClure R."/>
            <person name="Beliaev A."/>
            <person name="Bohutskyi P."/>
            <person name="Hill E.A."/>
            <person name="Rabines A."/>
            <person name="Zheng H."/>
            <person name="Allen L.Z."/>
            <person name="Kuo A."/>
            <person name="Grigoriev I.V."/>
            <person name="Allen A.E."/>
            <person name="Hazlebeck D."/>
            <person name="Allen E.E."/>
        </authorList>
    </citation>
    <scope>NUCLEOTIDE SEQUENCE</scope>
    <source>
        <strain evidence="1">Hildebrandi</strain>
    </source>
</reference>
<sequence>MARNGRILKLCKDAKASRTRQEKEDLKSIGCIMGHFSTLPVGHPPKAAAHCHSNHWPEPVRWKTADVKELLKLCTLESIHKLRACYLTTKIDPSVIVGGDDDTNNDSTEDANTLDEHVYMKPPRKLEAFKKYEAPPVEDEDIAMEAVL</sequence>
<reference evidence="1" key="2">
    <citation type="submission" date="2021-04" db="EMBL/GenBank/DDBJ databases">
        <authorList>
            <person name="Podell S."/>
        </authorList>
    </citation>
    <scope>NUCLEOTIDE SEQUENCE</scope>
    <source>
        <strain evidence="1">Hildebrandi</strain>
    </source>
</reference>
<keyword evidence="2" id="KW-1185">Reference proteome</keyword>